<reference evidence="3" key="1">
    <citation type="journal article" date="2023" name="Mol. Phylogenet. Evol.">
        <title>Genome-scale phylogeny and comparative genomics of the fungal order Sordariales.</title>
        <authorList>
            <person name="Hensen N."/>
            <person name="Bonometti L."/>
            <person name="Westerberg I."/>
            <person name="Brannstrom I.O."/>
            <person name="Guillou S."/>
            <person name="Cros-Aarteil S."/>
            <person name="Calhoun S."/>
            <person name="Haridas S."/>
            <person name="Kuo A."/>
            <person name="Mondo S."/>
            <person name="Pangilinan J."/>
            <person name="Riley R."/>
            <person name="LaButti K."/>
            <person name="Andreopoulos B."/>
            <person name="Lipzen A."/>
            <person name="Chen C."/>
            <person name="Yan M."/>
            <person name="Daum C."/>
            <person name="Ng V."/>
            <person name="Clum A."/>
            <person name="Steindorff A."/>
            <person name="Ohm R.A."/>
            <person name="Martin F."/>
            <person name="Silar P."/>
            <person name="Natvig D.O."/>
            <person name="Lalanne C."/>
            <person name="Gautier V."/>
            <person name="Ament-Velasquez S.L."/>
            <person name="Kruys A."/>
            <person name="Hutchinson M.I."/>
            <person name="Powell A.J."/>
            <person name="Barry K."/>
            <person name="Miller A.N."/>
            <person name="Grigoriev I.V."/>
            <person name="Debuchy R."/>
            <person name="Gladieux P."/>
            <person name="Hiltunen Thoren M."/>
            <person name="Johannesson H."/>
        </authorList>
    </citation>
    <scope>NUCLEOTIDE SEQUENCE</scope>
    <source>
        <strain evidence="3">CBS 955.72</strain>
    </source>
</reference>
<dbReference type="InterPro" id="IPR056002">
    <property type="entry name" value="DUF7580"/>
</dbReference>
<feature type="domain" description="DUF7580" evidence="2">
    <location>
        <begin position="377"/>
        <end position="615"/>
    </location>
</feature>
<reference evidence="3" key="2">
    <citation type="submission" date="2023-06" db="EMBL/GenBank/DDBJ databases">
        <authorList>
            <consortium name="Lawrence Berkeley National Laboratory"/>
            <person name="Haridas S."/>
            <person name="Hensen N."/>
            <person name="Bonometti L."/>
            <person name="Westerberg I."/>
            <person name="Brannstrom I.O."/>
            <person name="Guillou S."/>
            <person name="Cros-Aarteil S."/>
            <person name="Calhoun S."/>
            <person name="Kuo A."/>
            <person name="Mondo S."/>
            <person name="Pangilinan J."/>
            <person name="Riley R."/>
            <person name="Labutti K."/>
            <person name="Andreopoulos B."/>
            <person name="Lipzen A."/>
            <person name="Chen C."/>
            <person name="Yanf M."/>
            <person name="Daum C."/>
            <person name="Ng V."/>
            <person name="Clum A."/>
            <person name="Steindorff A."/>
            <person name="Ohm R."/>
            <person name="Martin F."/>
            <person name="Silar P."/>
            <person name="Natvig D."/>
            <person name="Lalanne C."/>
            <person name="Gautier V."/>
            <person name="Ament-Velasquez S.L."/>
            <person name="Kruys A."/>
            <person name="Hutchinson M.I."/>
            <person name="Powell A.J."/>
            <person name="Barry K."/>
            <person name="Miller A.N."/>
            <person name="Grigoriev I.V."/>
            <person name="Debuchy R."/>
            <person name="Gladieux P."/>
            <person name="Thoren M.H."/>
            <person name="Johannesson H."/>
        </authorList>
    </citation>
    <scope>NUCLEOTIDE SEQUENCE</scope>
    <source>
        <strain evidence="3">CBS 955.72</strain>
    </source>
</reference>
<dbReference type="PANTHER" id="PTHR37542:SF1">
    <property type="entry name" value="PRION-INHIBITION AND PROPAGATION HELO DOMAIN-CONTAINING PROTEIN"/>
    <property type="match status" value="1"/>
</dbReference>
<accession>A0AAJ0MBR2</accession>
<evidence type="ECO:0000313" key="4">
    <source>
        <dbReference type="Proteomes" id="UP001275084"/>
    </source>
</evidence>
<dbReference type="AlphaFoldDB" id="A0AAJ0MBR2"/>
<dbReference type="SUPFAM" id="SSF56112">
    <property type="entry name" value="Protein kinase-like (PK-like)"/>
    <property type="match status" value="1"/>
</dbReference>
<dbReference type="Gene3D" id="1.20.120.1020">
    <property type="entry name" value="Prion-inhibition and propagation, HeLo domain"/>
    <property type="match status" value="1"/>
</dbReference>
<keyword evidence="4" id="KW-1185">Reference proteome</keyword>
<dbReference type="InterPro" id="IPR029498">
    <property type="entry name" value="HeLo_dom"/>
</dbReference>
<feature type="domain" description="Prion-inhibition and propagation HeLo" evidence="1">
    <location>
        <begin position="10"/>
        <end position="194"/>
    </location>
</feature>
<dbReference type="Proteomes" id="UP001275084">
    <property type="component" value="Unassembled WGS sequence"/>
</dbReference>
<dbReference type="PANTHER" id="PTHR37542">
    <property type="entry name" value="HELO DOMAIN-CONTAINING PROTEIN-RELATED"/>
    <property type="match status" value="1"/>
</dbReference>
<dbReference type="Gene3D" id="1.10.510.10">
    <property type="entry name" value="Transferase(Phosphotransferase) domain 1"/>
    <property type="match status" value="1"/>
</dbReference>
<dbReference type="Pfam" id="PF14479">
    <property type="entry name" value="HeLo"/>
    <property type="match status" value="1"/>
</dbReference>
<protein>
    <submittedName>
        <fullName evidence="3">Prion-inhibition and propagation-domain-containing protein</fullName>
    </submittedName>
</protein>
<keyword evidence="3" id="KW-0640">Prion</keyword>
<gene>
    <name evidence="3" type="ORF">B0T25DRAFT_228169</name>
</gene>
<dbReference type="Pfam" id="PF24476">
    <property type="entry name" value="DUF7580"/>
    <property type="match status" value="1"/>
</dbReference>
<proteinExistence type="predicted"/>
<organism evidence="3 4">
    <name type="scientific">Lasiosphaeria hispida</name>
    <dbReference type="NCBI Taxonomy" id="260671"/>
    <lineage>
        <taxon>Eukaryota</taxon>
        <taxon>Fungi</taxon>
        <taxon>Dikarya</taxon>
        <taxon>Ascomycota</taxon>
        <taxon>Pezizomycotina</taxon>
        <taxon>Sordariomycetes</taxon>
        <taxon>Sordariomycetidae</taxon>
        <taxon>Sordariales</taxon>
        <taxon>Lasiosphaeriaceae</taxon>
        <taxon>Lasiosphaeria</taxon>
    </lineage>
</organism>
<dbReference type="EMBL" id="JAUIQD010000005">
    <property type="protein sequence ID" value="KAK3348713.1"/>
    <property type="molecule type" value="Genomic_DNA"/>
</dbReference>
<evidence type="ECO:0000313" key="3">
    <source>
        <dbReference type="EMBL" id="KAK3348713.1"/>
    </source>
</evidence>
<dbReference type="InterPro" id="IPR011009">
    <property type="entry name" value="Kinase-like_dom_sf"/>
</dbReference>
<evidence type="ECO:0000259" key="2">
    <source>
        <dbReference type="Pfam" id="PF24476"/>
    </source>
</evidence>
<dbReference type="InterPro" id="IPR038305">
    <property type="entry name" value="HeLo_sf"/>
</dbReference>
<sequence length="619" mass="70617">MSGLETPAAVAGFLSLGFQVLSGCIQGFQLIHTALKLGNHASYLRCALIWEEQRLLLWARRSGYDTDGLNPKLNRAVIDETLAALKSLLTSTDRLTKRYGLKIEPAPVSTPTASPATTSYDGVSSADLSFLTSSELQAEAKRIQGRAGQVQGDASMFKKFRFAALDKKKFEELLCDIRLLNDKLHEMLEAELLDGLTQDVGLQLISTVSMAKTVDEIRDLVRAEPSWLRKDLPIILSAALKSVGLTTAESATRDGDTSSDREELQRFLERMSNQAAHQSLQFILESRIESFRPFREHGFPRGAVKYDGFWYYVEWKRYDWATPGEMRKKAEDGILGLAQLLNAPKHQSFRTLNCFGILDEKCQEQFKFLYRWPGGPDNPQPPKSLWEYMSSSYKPSLSARLQLARELARSVLLLHSANWMHKALSSDNVVFFPRSDERSLENPFIVGFDYSRPANLDAPSEKLQKDARIDIYRHPKCLKGYGFQKCYDIYSLGLVLLDIAKWRPLKESFIPLAREKHFRDVSEDMRKETRAELEHIDLKVWHDIRVADVEYMRDELLNAGRRDSHPDDVAFRAGSVYWKVVQTCIGPGFEKYGREQDDDGELQREFFLQVLRPLEKLNV</sequence>
<name>A0AAJ0MBR2_9PEZI</name>
<keyword evidence="3" id="KW-0034">Amyloid</keyword>
<evidence type="ECO:0000259" key="1">
    <source>
        <dbReference type="Pfam" id="PF14479"/>
    </source>
</evidence>
<comment type="caution">
    <text evidence="3">The sequence shown here is derived from an EMBL/GenBank/DDBJ whole genome shotgun (WGS) entry which is preliminary data.</text>
</comment>